<protein>
    <submittedName>
        <fullName evidence="1">Uncharacterized protein</fullName>
    </submittedName>
</protein>
<accession>K7A731</accession>
<keyword evidence="2" id="KW-1185">Reference proteome</keyword>
<evidence type="ECO:0000313" key="1">
    <source>
        <dbReference type="EMBL" id="GAC31245.1"/>
    </source>
</evidence>
<dbReference type="EMBL" id="BAER01000014">
    <property type="protein sequence ID" value="GAC31245.1"/>
    <property type="molecule type" value="Genomic_DNA"/>
</dbReference>
<evidence type="ECO:0000313" key="2">
    <source>
        <dbReference type="Proteomes" id="UP000006322"/>
    </source>
</evidence>
<name>K7A731_9ALTE</name>
<dbReference type="AlphaFoldDB" id="K7A731"/>
<dbReference type="Proteomes" id="UP000006322">
    <property type="component" value="Unassembled WGS sequence"/>
</dbReference>
<gene>
    <name evidence="1" type="ORF">GPLA_0326</name>
</gene>
<reference evidence="2" key="1">
    <citation type="journal article" date="2014" name="Environ. Microbiol.">
        <title>Comparative genomics of the marine bacterial genus Glaciecola reveals the high degree of genomic diversity and genomic characteristic for cold adaptation.</title>
        <authorList>
            <person name="Qin Q.L."/>
            <person name="Xie B.B."/>
            <person name="Yu Y."/>
            <person name="Shu Y.L."/>
            <person name="Rong J.C."/>
            <person name="Zhang Y.J."/>
            <person name="Zhao D.L."/>
            <person name="Chen X.L."/>
            <person name="Zhang X.Y."/>
            <person name="Chen B."/>
            <person name="Zhou B.C."/>
            <person name="Zhang Y.Z."/>
        </authorList>
    </citation>
    <scope>NUCLEOTIDE SEQUENCE [LARGE SCALE GENOMIC DNA]</scope>
    <source>
        <strain evidence="2">LMG 21857</strain>
    </source>
</reference>
<organism evidence="1 2">
    <name type="scientific">Paraglaciecola polaris LMG 21857</name>
    <dbReference type="NCBI Taxonomy" id="1129793"/>
    <lineage>
        <taxon>Bacteria</taxon>
        <taxon>Pseudomonadati</taxon>
        <taxon>Pseudomonadota</taxon>
        <taxon>Gammaproteobacteria</taxon>
        <taxon>Alteromonadales</taxon>
        <taxon>Alteromonadaceae</taxon>
        <taxon>Paraglaciecola</taxon>
    </lineage>
</organism>
<proteinExistence type="predicted"/>
<comment type="caution">
    <text evidence="1">The sequence shown here is derived from an EMBL/GenBank/DDBJ whole genome shotgun (WGS) entry which is preliminary data.</text>
</comment>
<sequence length="38" mass="4340">MLVYSGILPSRPYIALLSYLFNTLNLHNFAKIGPLHDH</sequence>